<feature type="transmembrane region" description="Helical" evidence="9">
    <location>
        <begin position="271"/>
        <end position="292"/>
    </location>
</feature>
<feature type="transmembrane region" description="Helical" evidence="9">
    <location>
        <begin position="511"/>
        <end position="531"/>
    </location>
</feature>
<dbReference type="Pfam" id="PF00512">
    <property type="entry name" value="HisKA"/>
    <property type="match status" value="1"/>
</dbReference>
<dbReference type="InterPro" id="IPR001789">
    <property type="entry name" value="Sig_transdc_resp-reg_receiver"/>
</dbReference>
<keyword evidence="13" id="KW-1185">Reference proteome</keyword>
<evidence type="ECO:0000256" key="5">
    <source>
        <dbReference type="ARBA" id="ARBA00022777"/>
    </source>
</evidence>
<dbReference type="GO" id="GO:0009927">
    <property type="term" value="F:histidine phosphotransfer kinase activity"/>
    <property type="evidence" value="ECO:0007669"/>
    <property type="project" value="TreeGrafter"/>
</dbReference>
<dbReference type="SUPFAM" id="SSF47384">
    <property type="entry name" value="Homodimeric domain of signal transducing histidine kinase"/>
    <property type="match status" value="1"/>
</dbReference>
<feature type="domain" description="Response regulatory" evidence="11">
    <location>
        <begin position="1027"/>
        <end position="1165"/>
    </location>
</feature>
<proteinExistence type="predicted"/>
<evidence type="ECO:0000313" key="12">
    <source>
        <dbReference type="EMBL" id="SDE60020.1"/>
    </source>
</evidence>
<feature type="transmembrane region" description="Helical" evidence="9">
    <location>
        <begin position="363"/>
        <end position="383"/>
    </location>
</feature>
<feature type="transmembrane region" description="Helical" evidence="9">
    <location>
        <begin position="684"/>
        <end position="701"/>
    </location>
</feature>
<dbReference type="Gene3D" id="1.10.4160.10">
    <property type="entry name" value="Hydantoin permease"/>
    <property type="match status" value="1"/>
</dbReference>
<keyword evidence="4" id="KW-0808">Transferase</keyword>
<evidence type="ECO:0000259" key="11">
    <source>
        <dbReference type="PROSITE" id="PS50110"/>
    </source>
</evidence>
<comment type="catalytic activity">
    <reaction evidence="1">
        <text>ATP + protein L-histidine = ADP + protein N-phospho-L-histidine.</text>
        <dbReference type="EC" id="2.7.13.3"/>
    </reaction>
</comment>
<dbReference type="InterPro" id="IPR003594">
    <property type="entry name" value="HATPase_dom"/>
</dbReference>
<accession>A0A1G7E940</accession>
<dbReference type="CDD" id="cd17546">
    <property type="entry name" value="REC_hyHK_CKI1_RcsC-like"/>
    <property type="match status" value="1"/>
</dbReference>
<dbReference type="InterPro" id="IPR003661">
    <property type="entry name" value="HisK_dim/P_dom"/>
</dbReference>
<dbReference type="PANTHER" id="PTHR43047">
    <property type="entry name" value="TWO-COMPONENT HISTIDINE PROTEIN KINASE"/>
    <property type="match status" value="1"/>
</dbReference>
<keyword evidence="9" id="KW-1133">Transmembrane helix</keyword>
<dbReference type="PROSITE" id="PS50110">
    <property type="entry name" value="RESPONSE_REGULATORY"/>
    <property type="match status" value="1"/>
</dbReference>
<evidence type="ECO:0000256" key="6">
    <source>
        <dbReference type="PROSITE-ProRule" id="PRU00169"/>
    </source>
</evidence>
<protein>
    <recommendedName>
        <fullName evidence="2">histidine kinase</fullName>
        <ecNumber evidence="2">2.7.13.3</ecNumber>
    </recommendedName>
</protein>
<feature type="modified residue" description="4-aspartylphosphate" evidence="6">
    <location>
        <position position="1077"/>
    </location>
</feature>
<dbReference type="CDD" id="cd00082">
    <property type="entry name" value="HisKA"/>
    <property type="match status" value="1"/>
</dbReference>
<dbReference type="EMBL" id="FMZC01000022">
    <property type="protein sequence ID" value="SDE60020.1"/>
    <property type="molecule type" value="Genomic_DNA"/>
</dbReference>
<dbReference type="Pfam" id="PF02518">
    <property type="entry name" value="HATPase_c"/>
    <property type="match status" value="1"/>
</dbReference>
<evidence type="ECO:0000256" key="4">
    <source>
        <dbReference type="ARBA" id="ARBA00022679"/>
    </source>
</evidence>
<organism evidence="12 13">
    <name type="scientific">Paracidovorax valerianellae</name>
    <dbReference type="NCBI Taxonomy" id="187868"/>
    <lineage>
        <taxon>Bacteria</taxon>
        <taxon>Pseudomonadati</taxon>
        <taxon>Pseudomonadota</taxon>
        <taxon>Betaproteobacteria</taxon>
        <taxon>Burkholderiales</taxon>
        <taxon>Comamonadaceae</taxon>
        <taxon>Paracidovorax</taxon>
    </lineage>
</organism>
<dbReference type="Pfam" id="PF00072">
    <property type="entry name" value="Response_reg"/>
    <property type="match status" value="1"/>
</dbReference>
<dbReference type="PRINTS" id="PR00344">
    <property type="entry name" value="BCTRLSENSOR"/>
</dbReference>
<feature type="region of interest" description="Disordered" evidence="8">
    <location>
        <begin position="1265"/>
        <end position="1284"/>
    </location>
</feature>
<feature type="domain" description="Histidine kinase" evidence="10">
    <location>
        <begin position="782"/>
        <end position="999"/>
    </location>
</feature>
<dbReference type="SMART" id="SM00388">
    <property type="entry name" value="HisKA"/>
    <property type="match status" value="1"/>
</dbReference>
<evidence type="ECO:0000256" key="7">
    <source>
        <dbReference type="SAM" id="Coils"/>
    </source>
</evidence>
<dbReference type="SMART" id="SM00387">
    <property type="entry name" value="HATPase_c"/>
    <property type="match status" value="1"/>
</dbReference>
<feature type="transmembrane region" description="Helical" evidence="9">
    <location>
        <begin position="232"/>
        <end position="251"/>
    </location>
</feature>
<dbReference type="InterPro" id="IPR011006">
    <property type="entry name" value="CheY-like_superfamily"/>
</dbReference>
<dbReference type="InterPro" id="IPR005467">
    <property type="entry name" value="His_kinase_dom"/>
</dbReference>
<feature type="transmembrane region" description="Helical" evidence="9">
    <location>
        <begin position="99"/>
        <end position="123"/>
    </location>
</feature>
<evidence type="ECO:0000256" key="8">
    <source>
        <dbReference type="SAM" id="MobiDB-lite"/>
    </source>
</evidence>
<dbReference type="InterPro" id="IPR004358">
    <property type="entry name" value="Sig_transdc_His_kin-like_C"/>
</dbReference>
<evidence type="ECO:0000313" key="13">
    <source>
        <dbReference type="Proteomes" id="UP000198781"/>
    </source>
</evidence>
<evidence type="ECO:0000256" key="3">
    <source>
        <dbReference type="ARBA" id="ARBA00022553"/>
    </source>
</evidence>
<dbReference type="CDD" id="cd16922">
    <property type="entry name" value="HATPase_EvgS-ArcB-TorS-like"/>
    <property type="match status" value="1"/>
</dbReference>
<evidence type="ECO:0000256" key="2">
    <source>
        <dbReference type="ARBA" id="ARBA00012438"/>
    </source>
</evidence>
<feature type="transmembrane region" description="Helical" evidence="9">
    <location>
        <begin position="129"/>
        <end position="151"/>
    </location>
</feature>
<dbReference type="GO" id="GO:0005886">
    <property type="term" value="C:plasma membrane"/>
    <property type="evidence" value="ECO:0007669"/>
    <property type="project" value="TreeGrafter"/>
</dbReference>
<evidence type="ECO:0000256" key="1">
    <source>
        <dbReference type="ARBA" id="ARBA00000085"/>
    </source>
</evidence>
<keyword evidence="5 12" id="KW-0418">Kinase</keyword>
<feature type="transmembrane region" description="Helical" evidence="9">
    <location>
        <begin position="163"/>
        <end position="187"/>
    </location>
</feature>
<feature type="coiled-coil region" evidence="7">
    <location>
        <begin position="734"/>
        <end position="775"/>
    </location>
</feature>
<feature type="compositionally biased region" description="Pro residues" evidence="8">
    <location>
        <begin position="1270"/>
        <end position="1284"/>
    </location>
</feature>
<feature type="transmembrane region" description="Helical" evidence="9">
    <location>
        <begin position="440"/>
        <end position="461"/>
    </location>
</feature>
<feature type="transmembrane region" description="Helical" evidence="9">
    <location>
        <begin position="627"/>
        <end position="649"/>
    </location>
</feature>
<dbReference type="GO" id="GO:0000155">
    <property type="term" value="F:phosphorelay sensor kinase activity"/>
    <property type="evidence" value="ECO:0007669"/>
    <property type="project" value="InterPro"/>
</dbReference>
<feature type="transmembrane region" description="Helical" evidence="9">
    <location>
        <begin position="415"/>
        <end position="434"/>
    </location>
</feature>
<dbReference type="Gene3D" id="3.40.50.2300">
    <property type="match status" value="1"/>
</dbReference>
<dbReference type="Proteomes" id="UP000198781">
    <property type="component" value="Unassembled WGS sequence"/>
</dbReference>
<sequence length="1284" mass="139147">MVVSKRHARPYARWRWPRSVAWNLHPAPEPLQAPMTPATPAATTAAPAAAAPADHLAAVPQQVVKVRRDYNSWVATETMEDYALRFTPQRFRRWSEWRVANTAFGAASFLVLEAVGATLLVQYGFLNAFWAIVATGLIIFLAGLPISVYAARYGVDMDLLTRGAGFGYIGSTITSLIYATFTFIFFALEAAVMAYALELALDIPPRWGYLICALAVIPLVTHGVSAISRLQVWTQPLWLVMLVVPFVYVIARDPGAFAGVMHYGGESGAVSTFNLPLFGAALTVGIALITQMGEQADYLRFMPARTAANRWRWWLGVLAGGPGWVVLGVVKMLGGALLAYLAISHMVPVERAVDPNQMYLAAYEYVFPHYGWAVAATALFVVVSQIKINVTNAYAGSLAWSNFFSRLTHSHPGRVVWVVFNTLIAFMLMEMNVFKALGQVLGLYSNLAIAWMMAVVADLVVNKPLGLSPRGIEFKRAHLYDINPVGVGAMALASGLSIVAHLGLFGPLAQAFSAVIAMVTAFVTAPLIAWATRGRYYLARPAGDQAAAVGAPGAWAVQRCVVCEREYEAPDMAQCPAYRGTICSLCCTLDARCGDMCKPHAHLAVQWSAALRWVLPRRVWRMLDTGLGHFLLLMLVIAPLLAAVFGLFYHQELQTLTPLVPESNPASAIAAGTHGALRSGLLKAYLALLVISGIVAWWLVLAHKSRKVAQEESNRQTHLLQREIHLHRQTDEALQEARRIAEHARSQAEQARGVAEEAREEAEGARLLADQANQAKSRYISAISHELRTPLNSILGYAQLMGEDAAVPPHRQQAVSVIRRGGEHLLSLIEGTLDIARIESGKLTLQVRPMRFADCLHEMCDMFEPQARAKGLAFRFEPLGTLPEWVRGDDKRVRQILINLIGNAIKFTASGHVRLAVRHARELALIEIEDSGPGLTEAERASIFEPFARGAASSQGAAPGAGLGLTIAKMLTELMGGEMTVTSTPGAGALFRIRLFLPEVHPGAVGDTLAPARLRLPRRGYEGPRRRLLVVDNEEADRELLVQLLAPLGFTLRTAASGHDALDLIAAGYRPDAVFMDLAMPGIDGWETIRRLRQFEAVAGHGAQPGSPQNLQPATPQKAASAHIAVVSANAFDKGLENDVGIRPEDFIVKPVRHSELLDWLERRLGLTWIDDAPAAGLSAALTAPSAASAPLAQPPKPVFAALVPPDPARLPALSEAVELGYYRGVLNQLGAIEVAQPECAAWVGQARTHARQFQFEAIARMVADTGAAAPPPPPPPPPSHLSP</sequence>
<dbReference type="Gene3D" id="3.30.565.10">
    <property type="entry name" value="Histidine kinase-like ATPase, C-terminal domain"/>
    <property type="match status" value="1"/>
</dbReference>
<keyword evidence="9" id="KW-0812">Transmembrane</keyword>
<feature type="transmembrane region" description="Helical" evidence="9">
    <location>
        <begin position="313"/>
        <end position="343"/>
    </location>
</feature>
<evidence type="ECO:0000256" key="9">
    <source>
        <dbReference type="SAM" id="Phobius"/>
    </source>
</evidence>
<gene>
    <name evidence="12" type="ORF">SAMN05192589_12223</name>
</gene>
<keyword evidence="9" id="KW-0472">Membrane</keyword>
<dbReference type="EC" id="2.7.13.3" evidence="2"/>
<dbReference type="InterPro" id="IPR036097">
    <property type="entry name" value="HisK_dim/P_sf"/>
</dbReference>
<dbReference type="InterPro" id="IPR036890">
    <property type="entry name" value="HATPase_C_sf"/>
</dbReference>
<feature type="transmembrane region" description="Helical" evidence="9">
    <location>
        <begin position="207"/>
        <end position="225"/>
    </location>
</feature>
<dbReference type="SUPFAM" id="SSF55874">
    <property type="entry name" value="ATPase domain of HSP90 chaperone/DNA topoisomerase II/histidine kinase"/>
    <property type="match status" value="1"/>
</dbReference>
<reference evidence="12 13" key="1">
    <citation type="submission" date="2016-10" db="EMBL/GenBank/DDBJ databases">
        <authorList>
            <person name="de Groot N.N."/>
        </authorList>
    </citation>
    <scope>NUCLEOTIDE SEQUENCE [LARGE SCALE GENOMIC DNA]</scope>
    <source>
        <strain evidence="12 13">DSM 16619</strain>
    </source>
</reference>
<name>A0A1G7E940_9BURK</name>
<keyword evidence="3 6" id="KW-0597">Phosphoprotein</keyword>
<evidence type="ECO:0000259" key="10">
    <source>
        <dbReference type="PROSITE" id="PS50109"/>
    </source>
</evidence>
<dbReference type="PROSITE" id="PS50109">
    <property type="entry name" value="HIS_KIN"/>
    <property type="match status" value="1"/>
</dbReference>
<dbReference type="Gene3D" id="1.10.287.130">
    <property type="match status" value="1"/>
</dbReference>
<dbReference type="SMART" id="SM00448">
    <property type="entry name" value="REC"/>
    <property type="match status" value="1"/>
</dbReference>
<keyword evidence="7" id="KW-0175">Coiled coil</keyword>
<feature type="transmembrane region" description="Helical" evidence="9">
    <location>
        <begin position="482"/>
        <end position="505"/>
    </location>
</feature>
<dbReference type="PANTHER" id="PTHR43047:SF72">
    <property type="entry name" value="OSMOSENSING HISTIDINE PROTEIN KINASE SLN1"/>
    <property type="match status" value="1"/>
</dbReference>
<dbReference type="STRING" id="187868.SAMN05192589_12223"/>
<dbReference type="SUPFAM" id="SSF52172">
    <property type="entry name" value="CheY-like"/>
    <property type="match status" value="1"/>
</dbReference>